<dbReference type="InterPro" id="IPR000315">
    <property type="entry name" value="Znf_B-box"/>
</dbReference>
<dbReference type="GO" id="GO:0008270">
    <property type="term" value="F:zinc ion binding"/>
    <property type="evidence" value="ECO:0007669"/>
    <property type="project" value="UniProtKB-KW"/>
</dbReference>
<dbReference type="InterPro" id="IPR047153">
    <property type="entry name" value="TRIM45/56/19-like"/>
</dbReference>
<dbReference type="PROSITE" id="PS50119">
    <property type="entry name" value="ZF_BBOX"/>
    <property type="match status" value="2"/>
</dbReference>
<evidence type="ECO:0000259" key="2">
    <source>
        <dbReference type="PROSITE" id="PS50119"/>
    </source>
</evidence>
<gene>
    <name evidence="4" type="primary">LOC111104405</name>
</gene>
<organism evidence="3 4">
    <name type="scientific">Crassostrea virginica</name>
    <name type="common">Eastern oyster</name>
    <dbReference type="NCBI Taxonomy" id="6565"/>
    <lineage>
        <taxon>Eukaryota</taxon>
        <taxon>Metazoa</taxon>
        <taxon>Spiralia</taxon>
        <taxon>Lophotrochozoa</taxon>
        <taxon>Mollusca</taxon>
        <taxon>Bivalvia</taxon>
        <taxon>Autobranchia</taxon>
        <taxon>Pteriomorphia</taxon>
        <taxon>Ostreida</taxon>
        <taxon>Ostreoidea</taxon>
        <taxon>Ostreidae</taxon>
        <taxon>Crassostrea</taxon>
    </lineage>
</organism>
<feature type="domain" description="B box-type" evidence="2">
    <location>
        <begin position="16"/>
        <end position="61"/>
    </location>
</feature>
<dbReference type="PANTHER" id="PTHR25462">
    <property type="entry name" value="BONUS, ISOFORM C-RELATED"/>
    <property type="match status" value="1"/>
</dbReference>
<dbReference type="PANTHER" id="PTHR25462:SF229">
    <property type="entry name" value="TRANSCRIPTION INTERMEDIARY FACTOR 1-BETA"/>
    <property type="match status" value="1"/>
</dbReference>
<protein>
    <submittedName>
        <fullName evidence="4">Uncharacterized protein LOC111104405</fullName>
    </submittedName>
</protein>
<evidence type="ECO:0000313" key="3">
    <source>
        <dbReference type="Proteomes" id="UP000694844"/>
    </source>
</evidence>
<dbReference type="CDD" id="cd19756">
    <property type="entry name" value="Bbox2"/>
    <property type="match status" value="1"/>
</dbReference>
<name>A0A8B8ARF0_CRAVI</name>
<dbReference type="GeneID" id="111104405"/>
<keyword evidence="1" id="KW-0479">Metal-binding</keyword>
<accession>A0A8B8ARF0</accession>
<dbReference type="GO" id="GO:0006513">
    <property type="term" value="P:protein monoubiquitination"/>
    <property type="evidence" value="ECO:0007669"/>
    <property type="project" value="TreeGrafter"/>
</dbReference>
<dbReference type="AlphaFoldDB" id="A0A8B8ARF0"/>
<evidence type="ECO:0000256" key="1">
    <source>
        <dbReference type="PROSITE-ProRule" id="PRU00024"/>
    </source>
</evidence>
<reference evidence="4" key="1">
    <citation type="submission" date="2025-08" db="UniProtKB">
        <authorList>
            <consortium name="RefSeq"/>
        </authorList>
    </citation>
    <scope>IDENTIFICATION</scope>
    <source>
        <tissue evidence="4">Whole sample</tissue>
    </source>
</reference>
<feature type="domain" description="B box-type" evidence="2">
    <location>
        <begin position="73"/>
        <end position="114"/>
    </location>
</feature>
<dbReference type="GO" id="GO:0061630">
    <property type="term" value="F:ubiquitin protein ligase activity"/>
    <property type="evidence" value="ECO:0007669"/>
    <property type="project" value="TreeGrafter"/>
</dbReference>
<dbReference type="SUPFAM" id="SSF57845">
    <property type="entry name" value="B-box zinc-binding domain"/>
    <property type="match status" value="1"/>
</dbReference>
<dbReference type="Gene3D" id="2.120.10.30">
    <property type="entry name" value="TolB, C-terminal domain"/>
    <property type="match status" value="1"/>
</dbReference>
<dbReference type="SUPFAM" id="SSF101898">
    <property type="entry name" value="NHL repeat"/>
    <property type="match status" value="1"/>
</dbReference>
<dbReference type="Proteomes" id="UP000694844">
    <property type="component" value="Chromosome 7"/>
</dbReference>
<dbReference type="RefSeq" id="XP_022294037.1">
    <property type="nucleotide sequence ID" value="XM_022438329.1"/>
</dbReference>
<dbReference type="InterPro" id="IPR011042">
    <property type="entry name" value="6-blade_b-propeller_TolB-like"/>
</dbReference>
<dbReference type="Gene3D" id="3.30.160.60">
    <property type="entry name" value="Classic Zinc Finger"/>
    <property type="match status" value="1"/>
</dbReference>
<evidence type="ECO:0000313" key="4">
    <source>
        <dbReference type="RefSeq" id="XP_022294037.1"/>
    </source>
</evidence>
<dbReference type="KEGG" id="cvn:111104405"/>
<dbReference type="OrthoDB" id="6094481at2759"/>
<keyword evidence="1" id="KW-0862">Zinc</keyword>
<keyword evidence="1" id="KW-0863">Zinc-finger</keyword>
<dbReference type="Pfam" id="PF00643">
    <property type="entry name" value="zf-B_box"/>
    <property type="match status" value="1"/>
</dbReference>
<sequence>MQTGEMAEAFNDVNIQSAVTCDTCEHLAAHLCKTCHDKLCIRCKDIHTKSKSSFDHEITRLTFEALSLLGDIPSVQHCRSHPGCRINVCCKECQIPVCEKCLIGDHNGHKLTSTEELFHQKKKKVDEKYYFVESELPKYKAEFENFEKRNEKNDESRSTMENEIISHFAEAREKLDVEENRLLQIAKLKHQQEHCRLQTQKARVSEHINKTQAFMQMFHNEKSSERNEFILYANTSNGSTISGNIPCFPLPVTLQFTKGKLDEKFFNEISGTITANAPGVRLMQEMIELEIIQVGTGEVETLTYGPNDDTYWVFLSGDSSFKKFNKSGEVLFEVTTRSNKALNKPLCILPDGTIIFRQSRSCLAQVQDDKNETEFFKAKNDGTPICIYLSDGNTTVAVGIMNSSVTEGVILKFNTHTQCMSELKNKLFFRNTIYNGGPTKIAENINGDIYMSNTNVDCFDKNGNFCFTYHGSDKAKYPFKPIGICADIMGNILIADGGNRLIHVLDMNGKLQRLYIVSSEKEGFYPVTLAIDVNHCLCVGCSDGKIRVFKYLD</sequence>
<dbReference type="CDD" id="cd19757">
    <property type="entry name" value="Bbox1"/>
    <property type="match status" value="1"/>
</dbReference>
<keyword evidence="3" id="KW-1185">Reference proteome</keyword>
<proteinExistence type="predicted"/>